<comment type="caution">
    <text evidence="1">The sequence shown here is derived from an EMBL/GenBank/DDBJ whole genome shotgun (WGS) entry which is preliminary data.</text>
</comment>
<dbReference type="EMBL" id="QTSX02003582">
    <property type="protein sequence ID" value="KAJ9070278.1"/>
    <property type="molecule type" value="Genomic_DNA"/>
</dbReference>
<evidence type="ECO:0000313" key="2">
    <source>
        <dbReference type="Proteomes" id="UP001165960"/>
    </source>
</evidence>
<gene>
    <name evidence="1" type="ORF">DSO57_1009887</name>
</gene>
<protein>
    <submittedName>
        <fullName evidence="1">Uncharacterized protein</fullName>
    </submittedName>
</protein>
<evidence type="ECO:0000313" key="1">
    <source>
        <dbReference type="EMBL" id="KAJ9070278.1"/>
    </source>
</evidence>
<name>A0ACC2T6Q8_9FUNG</name>
<keyword evidence="2" id="KW-1185">Reference proteome</keyword>
<proteinExistence type="predicted"/>
<sequence length="94" mass="10029">MDGDIHICTLLNFGKYLSSSKKDCFEIMEFPDPLPEIIADLAPSPTPDTDPGPTDVSTTELVSAQAPAPTCEIISDPALVLEAKIPPSQSKCNK</sequence>
<reference evidence="1" key="1">
    <citation type="submission" date="2022-04" db="EMBL/GenBank/DDBJ databases">
        <title>Genome of the entomopathogenic fungus Entomophthora muscae.</title>
        <authorList>
            <person name="Elya C."/>
            <person name="Lovett B.R."/>
            <person name="Lee E."/>
            <person name="Macias A.M."/>
            <person name="Hajek A.E."/>
            <person name="De Bivort B.L."/>
            <person name="Kasson M.T."/>
            <person name="De Fine Licht H.H."/>
            <person name="Stajich J.E."/>
        </authorList>
    </citation>
    <scope>NUCLEOTIDE SEQUENCE</scope>
    <source>
        <strain evidence="1">Berkeley</strain>
    </source>
</reference>
<accession>A0ACC2T6Q8</accession>
<organism evidence="1 2">
    <name type="scientific">Entomophthora muscae</name>
    <dbReference type="NCBI Taxonomy" id="34485"/>
    <lineage>
        <taxon>Eukaryota</taxon>
        <taxon>Fungi</taxon>
        <taxon>Fungi incertae sedis</taxon>
        <taxon>Zoopagomycota</taxon>
        <taxon>Entomophthoromycotina</taxon>
        <taxon>Entomophthoromycetes</taxon>
        <taxon>Entomophthorales</taxon>
        <taxon>Entomophthoraceae</taxon>
        <taxon>Entomophthora</taxon>
    </lineage>
</organism>
<dbReference type="Proteomes" id="UP001165960">
    <property type="component" value="Unassembled WGS sequence"/>
</dbReference>